<feature type="transmembrane region" description="Helical" evidence="1">
    <location>
        <begin position="337"/>
        <end position="357"/>
    </location>
</feature>
<feature type="transmembrane region" description="Helical" evidence="1">
    <location>
        <begin position="378"/>
        <end position="397"/>
    </location>
</feature>
<feature type="transmembrane region" description="Helical" evidence="1">
    <location>
        <begin position="113"/>
        <end position="131"/>
    </location>
</feature>
<name>J4D8T0_THEOR</name>
<gene>
    <name evidence="2" type="ORF">TOT_030000246</name>
</gene>
<dbReference type="VEuPathDB" id="PiroplasmaDB:TOT_030000246"/>
<dbReference type="STRING" id="869250.J4D8T0"/>
<dbReference type="KEGG" id="tot:TOT_030000246"/>
<accession>J4D8T0</accession>
<feature type="transmembrane region" description="Helical" evidence="1">
    <location>
        <begin position="12"/>
        <end position="29"/>
    </location>
</feature>
<feature type="transmembrane region" description="Helical" evidence="1">
    <location>
        <begin position="84"/>
        <end position="107"/>
    </location>
</feature>
<feature type="transmembrane region" description="Helical" evidence="1">
    <location>
        <begin position="260"/>
        <end position="278"/>
    </location>
</feature>
<dbReference type="EMBL" id="AP011948">
    <property type="protein sequence ID" value="BAM40985.1"/>
    <property type="molecule type" value="Genomic_DNA"/>
</dbReference>
<keyword evidence="1" id="KW-0472">Membrane</keyword>
<dbReference type="Proteomes" id="UP000003786">
    <property type="component" value="Chromosome 3"/>
</dbReference>
<keyword evidence="1" id="KW-1133">Transmembrane helix</keyword>
<feature type="transmembrane region" description="Helical" evidence="1">
    <location>
        <begin position="49"/>
        <end position="72"/>
    </location>
</feature>
<dbReference type="OrthoDB" id="364817at2759"/>
<protein>
    <submittedName>
        <fullName evidence="2">Uncharacterized protein</fullName>
    </submittedName>
</protein>
<sequence>MIVKNILALRKFSMFLQGIIVLQPLYLGINTPYYTIKRFKIPESSVDLYITKINITMQLGYFVGLLLANFYFYVFPRWIQRYNLYISVVTNWLTVTYSTLLLLSYLVKGDEGSLTFYFYMLVMCALVFGINESFAMNVGIVELPWFTASIPASGLMVVAIEFTIISCQITILIFLCAFTSVLWMVSYMQISHDAYQIDEASYQEMELEAQKYYYPADYSFLKRMWMSRYPFVASAVGLGYLYGFYPAIIPYKLANLRDAYYIDLVSIFAGSSVALMVSMLCEYTRFGPNKNWEATDSKWVYSLFVAIPYLLLPVFFINPLHFPETPVFKVILENRGVVALLAVSFNMMSCLLTVVGYSASSKQTNRENDPDMAPLNVFITYTVMLCVILYSQGYLTFYGMVESGKLTVVEGGKGKRFFYWLGKSFVYGWNRFRLILVSDIRADILKIKEL</sequence>
<feature type="transmembrane region" description="Helical" evidence="1">
    <location>
        <begin position="229"/>
        <end position="248"/>
    </location>
</feature>
<feature type="transmembrane region" description="Helical" evidence="1">
    <location>
        <begin position="299"/>
        <end position="317"/>
    </location>
</feature>
<feature type="transmembrane region" description="Helical" evidence="1">
    <location>
        <begin position="171"/>
        <end position="190"/>
    </location>
</feature>
<proteinExistence type="predicted"/>
<organism evidence="2 3">
    <name type="scientific">Theileria orientalis strain Shintoku</name>
    <dbReference type="NCBI Taxonomy" id="869250"/>
    <lineage>
        <taxon>Eukaryota</taxon>
        <taxon>Sar</taxon>
        <taxon>Alveolata</taxon>
        <taxon>Apicomplexa</taxon>
        <taxon>Aconoidasida</taxon>
        <taxon>Piroplasmida</taxon>
        <taxon>Theileriidae</taxon>
        <taxon>Theileria</taxon>
    </lineage>
</organism>
<evidence type="ECO:0000313" key="3">
    <source>
        <dbReference type="Proteomes" id="UP000003786"/>
    </source>
</evidence>
<keyword evidence="3" id="KW-1185">Reference proteome</keyword>
<reference evidence="2 3" key="1">
    <citation type="journal article" date="2012" name="MBio">
        <title>Comparative genome analysis of three eukaryotic parasites with differing abilities to transform leukocytes reveals key mediators of Theileria-induced leukocyte transformation.</title>
        <authorList>
            <person name="Hayashida K."/>
            <person name="Hara Y."/>
            <person name="Abe T."/>
            <person name="Yamasaki C."/>
            <person name="Toyoda A."/>
            <person name="Kosuge T."/>
            <person name="Suzuki Y."/>
            <person name="Sato Y."/>
            <person name="Kawashima S."/>
            <person name="Katayama T."/>
            <person name="Wakaguri H."/>
            <person name="Inoue N."/>
            <person name="Homma K."/>
            <person name="Tada-Umezaki M."/>
            <person name="Yagi Y."/>
            <person name="Fujii Y."/>
            <person name="Habara T."/>
            <person name="Kanehisa M."/>
            <person name="Watanabe H."/>
            <person name="Ito K."/>
            <person name="Gojobori T."/>
            <person name="Sugawara H."/>
            <person name="Imanishi T."/>
            <person name="Weir W."/>
            <person name="Gardner M."/>
            <person name="Pain A."/>
            <person name="Shiels B."/>
            <person name="Hattori M."/>
            <person name="Nene V."/>
            <person name="Sugimoto C."/>
        </authorList>
    </citation>
    <scope>NUCLEOTIDE SEQUENCE [LARGE SCALE GENOMIC DNA]</scope>
    <source>
        <strain evidence="2 3">Shintoku</strain>
    </source>
</reference>
<keyword evidence="1" id="KW-0812">Transmembrane</keyword>
<dbReference type="OMA" id="FYWLGKS"/>
<dbReference type="AlphaFoldDB" id="J4D8T0"/>
<evidence type="ECO:0000313" key="2">
    <source>
        <dbReference type="EMBL" id="BAM40985.1"/>
    </source>
</evidence>
<feature type="transmembrane region" description="Helical" evidence="1">
    <location>
        <begin position="143"/>
        <end position="165"/>
    </location>
</feature>
<dbReference type="eggNOG" id="ENOG502QX4S">
    <property type="taxonomic scope" value="Eukaryota"/>
</dbReference>
<evidence type="ECO:0000256" key="1">
    <source>
        <dbReference type="SAM" id="Phobius"/>
    </source>
</evidence>
<dbReference type="RefSeq" id="XP_009691286.1">
    <property type="nucleotide sequence ID" value="XM_009692991.1"/>
</dbReference>
<dbReference type="GeneID" id="20715438"/>